<proteinExistence type="predicted"/>
<sequence>MITYDWNCKTVDVHPQEDEQTDVVYNVHWIVTGTDGDYSSNAIGTQIVPLSEGGAFIPFEDLTNEIVVEWTKEAMGEETVESIEAGIASQIESLINPTSVTMTIGE</sequence>
<protein>
    <recommendedName>
        <fullName evidence="1">DUF7936 domain-containing protein</fullName>
    </recommendedName>
</protein>
<accession>A0A219PVZ9</accession>
<organism evidence="2">
    <name type="scientific">uncultured virus</name>
    <dbReference type="NCBI Taxonomy" id="340016"/>
    <lineage>
        <taxon>Viruses</taxon>
        <taxon>environmental samples</taxon>
    </lineage>
</organism>
<dbReference type="Pfam" id="PF25590">
    <property type="entry name" value="DUF7936"/>
    <property type="match status" value="1"/>
</dbReference>
<reference evidence="2" key="1">
    <citation type="journal article" date="2017" name="ISME J.">
        <title>Novel chaperonins are prevalent in the virioplankton and demonstrate links to viral biology and ecology.</title>
        <authorList>
            <person name="Marine R.L."/>
            <person name="Nasko D.J."/>
            <person name="Wray J."/>
            <person name="Polson S.W."/>
            <person name="Wommack K.E."/>
        </authorList>
    </citation>
    <scope>NUCLEOTIDE SEQUENCE</scope>
</reference>
<dbReference type="EMBL" id="KU756932">
    <property type="protein sequence ID" value="AMQ66422.1"/>
    <property type="molecule type" value="Genomic_DNA"/>
</dbReference>
<dbReference type="InterPro" id="IPR057696">
    <property type="entry name" value="DUF7936"/>
</dbReference>
<evidence type="ECO:0000259" key="1">
    <source>
        <dbReference type="Pfam" id="PF25590"/>
    </source>
</evidence>
<evidence type="ECO:0000313" key="2">
    <source>
        <dbReference type="EMBL" id="AMQ66422.1"/>
    </source>
</evidence>
<feature type="domain" description="DUF7936" evidence="1">
    <location>
        <begin position="1"/>
        <end position="99"/>
    </location>
</feature>
<name>A0A219PVZ9_9VIRU</name>